<dbReference type="Proteomes" id="UP001501725">
    <property type="component" value="Unassembled WGS sequence"/>
</dbReference>
<dbReference type="RefSeq" id="WP_345253842.1">
    <property type="nucleotide sequence ID" value="NZ_BAABGY010000004.1"/>
</dbReference>
<evidence type="ECO:0000313" key="2">
    <source>
        <dbReference type="EMBL" id="GAA4323125.1"/>
    </source>
</evidence>
<accession>A0ABP8GF60</accession>
<proteinExistence type="predicted"/>
<keyword evidence="1" id="KW-0732">Signal</keyword>
<gene>
    <name evidence="2" type="ORF">GCM10023184_09770</name>
</gene>
<evidence type="ECO:0000256" key="1">
    <source>
        <dbReference type="SAM" id="SignalP"/>
    </source>
</evidence>
<reference evidence="3" key="1">
    <citation type="journal article" date="2019" name="Int. J. Syst. Evol. Microbiol.">
        <title>The Global Catalogue of Microorganisms (GCM) 10K type strain sequencing project: providing services to taxonomists for standard genome sequencing and annotation.</title>
        <authorList>
            <consortium name="The Broad Institute Genomics Platform"/>
            <consortium name="The Broad Institute Genome Sequencing Center for Infectious Disease"/>
            <person name="Wu L."/>
            <person name="Ma J."/>
        </authorList>
    </citation>
    <scope>NUCLEOTIDE SEQUENCE [LARGE SCALE GENOMIC DNA]</scope>
    <source>
        <strain evidence="3">JCM 17919</strain>
    </source>
</reference>
<sequence>MNYKLLLLVSLFSTPAFPVYAQSQRTSVSTNNGETRIVIENKSEDLELSYKGELTFNESETAVAGIAPGSKLRYRNGDNKLTITADTDGRLTYSCNGGEAAAQLPAPCAGMEREVVALLVRTGVGAKERTARIFARGGASAVLKEVDRLPGDYVRSIYLKALMEQPSLSAADWQLLATRIRSIGSDYEKAGLLRRLLGRSSSAAAVLPAVFDATASVGSDYERAGVLSAVFAQKLDARNYTRATEITATIRSDYEKARVLKAAAAAPGIQFAPLLSAAGSIKSDYEKAGVLKALLGLAGTREEAWTGLFGAAKGIHSDYEKASLLVLAAKKMPRSEKLLAEYRKAAASISSEYELGRVTKAIGTEL</sequence>
<keyword evidence="3" id="KW-1185">Reference proteome</keyword>
<evidence type="ECO:0008006" key="4">
    <source>
        <dbReference type="Google" id="ProtNLM"/>
    </source>
</evidence>
<feature type="chain" id="PRO_5045156881" description="HEAT repeat domain-containing protein" evidence="1">
    <location>
        <begin position="22"/>
        <end position="366"/>
    </location>
</feature>
<evidence type="ECO:0000313" key="3">
    <source>
        <dbReference type="Proteomes" id="UP001501725"/>
    </source>
</evidence>
<comment type="caution">
    <text evidence="2">The sequence shown here is derived from an EMBL/GenBank/DDBJ whole genome shotgun (WGS) entry which is preliminary data.</text>
</comment>
<feature type="signal peptide" evidence="1">
    <location>
        <begin position="1"/>
        <end position="21"/>
    </location>
</feature>
<dbReference type="EMBL" id="BAABGY010000004">
    <property type="protein sequence ID" value="GAA4323125.1"/>
    <property type="molecule type" value="Genomic_DNA"/>
</dbReference>
<organism evidence="2 3">
    <name type="scientific">Flaviaesturariibacter amylovorans</name>
    <dbReference type="NCBI Taxonomy" id="1084520"/>
    <lineage>
        <taxon>Bacteria</taxon>
        <taxon>Pseudomonadati</taxon>
        <taxon>Bacteroidota</taxon>
        <taxon>Chitinophagia</taxon>
        <taxon>Chitinophagales</taxon>
        <taxon>Chitinophagaceae</taxon>
        <taxon>Flaviaestuariibacter</taxon>
    </lineage>
</organism>
<protein>
    <recommendedName>
        <fullName evidence="4">HEAT repeat domain-containing protein</fullName>
    </recommendedName>
</protein>
<name>A0ABP8GF60_9BACT</name>